<dbReference type="Pfam" id="PF00496">
    <property type="entry name" value="SBP_bac_5"/>
    <property type="match status" value="1"/>
</dbReference>
<feature type="compositionally biased region" description="Gly residues" evidence="4">
    <location>
        <begin position="49"/>
        <end position="64"/>
    </location>
</feature>
<proteinExistence type="inferred from homology"/>
<dbReference type="EMBL" id="JBHSDS010000005">
    <property type="protein sequence ID" value="MFC4357874.1"/>
    <property type="molecule type" value="Genomic_DNA"/>
</dbReference>
<dbReference type="InterPro" id="IPR000914">
    <property type="entry name" value="SBP_5_dom"/>
</dbReference>
<evidence type="ECO:0000256" key="2">
    <source>
        <dbReference type="ARBA" id="ARBA00022448"/>
    </source>
</evidence>
<dbReference type="InterPro" id="IPR030678">
    <property type="entry name" value="Peptide/Ni-bd"/>
</dbReference>
<keyword evidence="3" id="KW-0732">Signal</keyword>
<evidence type="ECO:0000256" key="4">
    <source>
        <dbReference type="SAM" id="MobiDB-lite"/>
    </source>
</evidence>
<reference evidence="6 7" key="1">
    <citation type="journal article" date="2019" name="Int. J. Syst. Evol. Microbiol.">
        <title>The Global Catalogue of Microorganisms (GCM) 10K type strain sequencing project: providing services to taxonomists for standard genome sequencing and annotation.</title>
        <authorList>
            <consortium name="The Broad Institute Genomics Platform"/>
            <consortium name="The Broad Institute Genome Sequencing Center for Infectious Disease"/>
            <person name="Wu L."/>
            <person name="Ma J."/>
        </authorList>
    </citation>
    <scope>NUCLEOTIDE SEQUENCE [LARGE SCALE GENOMIC DNA]</scope>
    <source>
        <strain evidence="6 7">CGMCC 1.12553</strain>
    </source>
</reference>
<dbReference type="PROSITE" id="PS51318">
    <property type="entry name" value="TAT"/>
    <property type="match status" value="1"/>
</dbReference>
<evidence type="ECO:0000256" key="3">
    <source>
        <dbReference type="ARBA" id="ARBA00022729"/>
    </source>
</evidence>
<dbReference type="Gene3D" id="3.40.190.10">
    <property type="entry name" value="Periplasmic binding protein-like II"/>
    <property type="match status" value="1"/>
</dbReference>
<dbReference type="Proteomes" id="UP001595921">
    <property type="component" value="Unassembled WGS sequence"/>
</dbReference>
<dbReference type="GO" id="GO:0042597">
    <property type="term" value="C:periplasmic space"/>
    <property type="evidence" value="ECO:0007669"/>
    <property type="project" value="UniProtKB-ARBA"/>
</dbReference>
<feature type="region of interest" description="Disordered" evidence="4">
    <location>
        <begin position="44"/>
        <end position="81"/>
    </location>
</feature>
<keyword evidence="7" id="KW-1185">Reference proteome</keyword>
<dbReference type="PANTHER" id="PTHR30290">
    <property type="entry name" value="PERIPLASMIC BINDING COMPONENT OF ABC TRANSPORTER"/>
    <property type="match status" value="1"/>
</dbReference>
<evidence type="ECO:0000259" key="5">
    <source>
        <dbReference type="Pfam" id="PF00496"/>
    </source>
</evidence>
<dbReference type="CDD" id="cd00995">
    <property type="entry name" value="PBP2_NikA_DppA_OppA_like"/>
    <property type="match status" value="1"/>
</dbReference>
<dbReference type="PIRSF" id="PIRSF002741">
    <property type="entry name" value="MppA"/>
    <property type="match status" value="1"/>
</dbReference>
<accession>A0ABD5PBQ4</accession>
<dbReference type="RefSeq" id="WP_267624605.1">
    <property type="nucleotide sequence ID" value="NZ_JAODIW010000009.1"/>
</dbReference>
<dbReference type="InterPro" id="IPR006311">
    <property type="entry name" value="TAT_signal"/>
</dbReference>
<sequence>MRRDSNRSDSDDSDSHGGFARRQFLATASAGTLGLGLAGCLAGDDTGSSGNGSGGTGTDSGSGTGNESASGSGAGGAKSGGTLQWGGAVPVQGLDPHLDTAAASKRVLENIVEGLVRLQPDYTFEPLLAKEMTTSEDNTKLSFTLHEGVTFHNGEEMTSADVKASFERVQGNEKFVANGFMQKVDSMSAPSDYEFSVTLTEPFAPFIAKMSTAELAVLPAAEAEKSEIKEPIGTGPYQFDSREIESSFTMTKFEDYWGADSVEGPYIDKIVKSEITDPSVRLQSFMAGEYDFINGIPPKDVQRVQQDGSVRFEKNFPKSLVYLGLNCEEEPFSDKNARLALDYAFDKAEVAEAALYGTGQATASPATPGSPWVNEDVQPRPRDLDKAQEHLEKAGMPDGFSVSFKIPQSYPAQVQAAQVIADQASEAGIELNIQKITWSSWLSDVYSKQNFEATTSSYLALYYPDVSFYKFLHPDGAFFFTGWTNEEYNAKVEEARHLYDESKRAELYKEATQIMHDERAGHLLLFWQANLYGAQPDYKGKIGTPDGSSLRFNDNWLDR</sequence>
<protein>
    <submittedName>
        <fullName evidence="6">ABC transporter substrate-binding protein</fullName>
    </submittedName>
</protein>
<dbReference type="AlphaFoldDB" id="A0ABD5PBQ4"/>
<dbReference type="InterPro" id="IPR039424">
    <property type="entry name" value="SBP_5"/>
</dbReference>
<dbReference type="PANTHER" id="PTHR30290:SF9">
    <property type="entry name" value="OLIGOPEPTIDE-BINDING PROTEIN APPA"/>
    <property type="match status" value="1"/>
</dbReference>
<dbReference type="SUPFAM" id="SSF53850">
    <property type="entry name" value="Periplasmic binding protein-like II"/>
    <property type="match status" value="1"/>
</dbReference>
<comment type="caution">
    <text evidence="6">The sequence shown here is derived from an EMBL/GenBank/DDBJ whole genome shotgun (WGS) entry which is preliminary data.</text>
</comment>
<evidence type="ECO:0000313" key="7">
    <source>
        <dbReference type="Proteomes" id="UP001595921"/>
    </source>
</evidence>
<evidence type="ECO:0000256" key="1">
    <source>
        <dbReference type="ARBA" id="ARBA00005695"/>
    </source>
</evidence>
<keyword evidence="2" id="KW-0813">Transport</keyword>
<evidence type="ECO:0000313" key="6">
    <source>
        <dbReference type="EMBL" id="MFC4357874.1"/>
    </source>
</evidence>
<feature type="domain" description="Solute-binding protein family 5" evidence="5">
    <location>
        <begin position="124"/>
        <end position="472"/>
    </location>
</feature>
<dbReference type="Gene3D" id="3.10.105.10">
    <property type="entry name" value="Dipeptide-binding Protein, Domain 3"/>
    <property type="match status" value="1"/>
</dbReference>
<comment type="similarity">
    <text evidence="1">Belongs to the bacterial solute-binding protein 5 family.</text>
</comment>
<gene>
    <name evidence="6" type="ORF">ACFO0N_07920</name>
</gene>
<name>A0ABD5PBQ4_9EURY</name>
<organism evidence="6 7">
    <name type="scientific">Halobium salinum</name>
    <dbReference type="NCBI Taxonomy" id="1364940"/>
    <lineage>
        <taxon>Archaea</taxon>
        <taxon>Methanobacteriati</taxon>
        <taxon>Methanobacteriota</taxon>
        <taxon>Stenosarchaea group</taxon>
        <taxon>Halobacteria</taxon>
        <taxon>Halobacteriales</taxon>
        <taxon>Haloferacaceae</taxon>
        <taxon>Halobium</taxon>
    </lineage>
</organism>